<evidence type="ECO:0000256" key="9">
    <source>
        <dbReference type="ARBA" id="ARBA00023136"/>
    </source>
</evidence>
<dbReference type="OrthoDB" id="8982743at2"/>
<dbReference type="Proteomes" id="UP000055019">
    <property type="component" value="Unassembled WGS sequence"/>
</dbReference>
<dbReference type="GO" id="GO:0009279">
    <property type="term" value="C:cell outer membrane"/>
    <property type="evidence" value="ECO:0007669"/>
    <property type="project" value="UniProtKB-SubCell"/>
</dbReference>
<dbReference type="InterPro" id="IPR033900">
    <property type="entry name" value="Gram_neg_porin_domain"/>
</dbReference>
<comment type="subunit">
    <text evidence="2">Homotrimer.</text>
</comment>
<proteinExistence type="predicted"/>
<comment type="caution">
    <text evidence="13">The sequence shown here is derived from an EMBL/GenBank/DDBJ whole genome shotgun (WGS) entry which is preliminary data.</text>
</comment>
<feature type="domain" description="Porin" evidence="12">
    <location>
        <begin position="7"/>
        <end position="366"/>
    </location>
</feature>
<dbReference type="PRINTS" id="PR00184">
    <property type="entry name" value="NEISSPPORIN"/>
</dbReference>
<dbReference type="EMBL" id="FCOM02000059">
    <property type="protein sequence ID" value="SAL85333.1"/>
    <property type="molecule type" value="Genomic_DNA"/>
</dbReference>
<evidence type="ECO:0000256" key="1">
    <source>
        <dbReference type="ARBA" id="ARBA00004571"/>
    </source>
</evidence>
<evidence type="ECO:0000313" key="14">
    <source>
        <dbReference type="Proteomes" id="UP000055019"/>
    </source>
</evidence>
<keyword evidence="8" id="KW-0626">Porin</keyword>
<keyword evidence="3" id="KW-0813">Transport</keyword>
<evidence type="ECO:0000256" key="7">
    <source>
        <dbReference type="ARBA" id="ARBA00023065"/>
    </source>
</evidence>
<evidence type="ECO:0000256" key="10">
    <source>
        <dbReference type="ARBA" id="ARBA00023237"/>
    </source>
</evidence>
<evidence type="ECO:0000256" key="2">
    <source>
        <dbReference type="ARBA" id="ARBA00011233"/>
    </source>
</evidence>
<evidence type="ECO:0000256" key="3">
    <source>
        <dbReference type="ARBA" id="ARBA00022448"/>
    </source>
</evidence>
<keyword evidence="4" id="KW-1134">Transmembrane beta strand</keyword>
<dbReference type="GO" id="GO:0046930">
    <property type="term" value="C:pore complex"/>
    <property type="evidence" value="ECO:0007669"/>
    <property type="project" value="UniProtKB-KW"/>
</dbReference>
<reference evidence="13" key="1">
    <citation type="submission" date="2016-01" db="EMBL/GenBank/DDBJ databases">
        <authorList>
            <person name="Peeters C."/>
        </authorList>
    </citation>
    <scope>NUCLEOTIDE SEQUENCE [LARGE SCALE GENOMIC DNA]</scope>
    <source>
        <strain evidence="13">LMG 29317</strain>
    </source>
</reference>
<dbReference type="RefSeq" id="WP_061151450.1">
    <property type="nucleotide sequence ID" value="NZ_FCOM02000059.1"/>
</dbReference>
<evidence type="ECO:0000256" key="6">
    <source>
        <dbReference type="ARBA" id="ARBA00022729"/>
    </source>
</evidence>
<evidence type="ECO:0000256" key="8">
    <source>
        <dbReference type="ARBA" id="ARBA00023114"/>
    </source>
</evidence>
<keyword evidence="9" id="KW-0472">Membrane</keyword>
<dbReference type="SUPFAM" id="SSF56935">
    <property type="entry name" value="Porins"/>
    <property type="match status" value="1"/>
</dbReference>
<sequence>MKKTALAVSCLAMFAATAHAQSSVTLYGILDEGFNWNSNSGGHNLYNLTSGVMQGSRWGLKGAEDLGGGFKAIFVLENGFDLSNGSLGQKNYRGSTQGLMFGRQAYVGVSSAYGTVTLGRQYESIVDYVGQFEAATQWGGFLSSHPGDLDNFNNLYRANNAIKYTSVNYGGLTFGGLYSLGGVAGEPTRNQVWSVGANYAQGPVSFSAAYLNARNPNVGFFGDNGASAAVTPAASTIASPVYSGYASAHTYQVIGAGGSFKLGAATIGATYSNIQFKNLGDTATSGPNPLGYQGNAKFNNAEVNFKYQITPALLVGAAFDYTKGDSVSSAAGSTGGVKYYQGALGIDYFLSKRTDVYLIGVYQKASGTDSTGSTAVASITNLTPSTSDRQSTVRAGIRHKF</sequence>
<dbReference type="Gene3D" id="2.40.160.10">
    <property type="entry name" value="Porin"/>
    <property type="match status" value="1"/>
</dbReference>
<dbReference type="PANTHER" id="PTHR34501:SF9">
    <property type="entry name" value="MAJOR OUTER MEMBRANE PROTEIN P.IA"/>
    <property type="match status" value="1"/>
</dbReference>
<dbReference type="InterPro" id="IPR002299">
    <property type="entry name" value="Porin_Neis"/>
</dbReference>
<keyword evidence="5" id="KW-0812">Transmembrane</keyword>
<name>A0A158KX77_9BURK</name>
<dbReference type="GO" id="GO:0006811">
    <property type="term" value="P:monoatomic ion transport"/>
    <property type="evidence" value="ECO:0007669"/>
    <property type="project" value="UniProtKB-KW"/>
</dbReference>
<keyword evidence="10" id="KW-0998">Cell outer membrane</keyword>
<dbReference type="PANTHER" id="PTHR34501">
    <property type="entry name" value="PROTEIN YDDL-RELATED"/>
    <property type="match status" value="1"/>
</dbReference>
<evidence type="ECO:0000256" key="5">
    <source>
        <dbReference type="ARBA" id="ARBA00022692"/>
    </source>
</evidence>
<evidence type="ECO:0000256" key="11">
    <source>
        <dbReference type="SAM" id="SignalP"/>
    </source>
</evidence>
<comment type="subcellular location">
    <subcellularLocation>
        <location evidence="1">Cell outer membrane</location>
        <topology evidence="1">Multi-pass membrane protein</topology>
    </subcellularLocation>
</comment>
<keyword evidence="14" id="KW-1185">Reference proteome</keyword>
<dbReference type="InterPro" id="IPR023614">
    <property type="entry name" value="Porin_dom_sf"/>
</dbReference>
<dbReference type="InterPro" id="IPR050298">
    <property type="entry name" value="Gram-neg_bact_OMP"/>
</dbReference>
<keyword evidence="6 11" id="KW-0732">Signal</keyword>
<gene>
    <name evidence="13" type="ORF">AWB74_07263</name>
</gene>
<dbReference type="CDD" id="cd00342">
    <property type="entry name" value="gram_neg_porins"/>
    <property type="match status" value="1"/>
</dbReference>
<protein>
    <submittedName>
        <fullName evidence="13">Outer membrane porin OpcP</fullName>
    </submittedName>
</protein>
<feature type="chain" id="PRO_5007627856" evidence="11">
    <location>
        <begin position="21"/>
        <end position="401"/>
    </location>
</feature>
<evidence type="ECO:0000313" key="13">
    <source>
        <dbReference type="EMBL" id="SAL85333.1"/>
    </source>
</evidence>
<keyword evidence="7" id="KW-0406">Ion transport</keyword>
<evidence type="ECO:0000259" key="12">
    <source>
        <dbReference type="Pfam" id="PF13609"/>
    </source>
</evidence>
<feature type="signal peptide" evidence="11">
    <location>
        <begin position="1"/>
        <end position="20"/>
    </location>
</feature>
<organism evidence="13 14">
    <name type="scientific">Caballeronia arvi</name>
    <dbReference type="NCBI Taxonomy" id="1777135"/>
    <lineage>
        <taxon>Bacteria</taxon>
        <taxon>Pseudomonadati</taxon>
        <taxon>Pseudomonadota</taxon>
        <taxon>Betaproteobacteria</taxon>
        <taxon>Burkholderiales</taxon>
        <taxon>Burkholderiaceae</taxon>
        <taxon>Caballeronia</taxon>
    </lineage>
</organism>
<dbReference type="AlphaFoldDB" id="A0A158KX77"/>
<dbReference type="Pfam" id="PF13609">
    <property type="entry name" value="Porin_4"/>
    <property type="match status" value="1"/>
</dbReference>
<evidence type="ECO:0000256" key="4">
    <source>
        <dbReference type="ARBA" id="ARBA00022452"/>
    </source>
</evidence>
<accession>A0A158KX77</accession>
<dbReference type="GO" id="GO:0015288">
    <property type="term" value="F:porin activity"/>
    <property type="evidence" value="ECO:0007669"/>
    <property type="project" value="UniProtKB-KW"/>
</dbReference>